<gene>
    <name evidence="2" type="ORF">AFUS01_LOCUS21491</name>
</gene>
<dbReference type="AlphaFoldDB" id="A0A8J2KB70"/>
<feature type="region of interest" description="Disordered" evidence="1">
    <location>
        <begin position="1"/>
        <end position="21"/>
    </location>
</feature>
<reference evidence="2" key="1">
    <citation type="submission" date="2021-06" db="EMBL/GenBank/DDBJ databases">
        <authorList>
            <person name="Hodson N. C."/>
            <person name="Mongue J. A."/>
            <person name="Jaron S. K."/>
        </authorList>
    </citation>
    <scope>NUCLEOTIDE SEQUENCE</scope>
</reference>
<keyword evidence="3" id="KW-1185">Reference proteome</keyword>
<feature type="non-terminal residue" evidence="2">
    <location>
        <position position="1"/>
    </location>
</feature>
<evidence type="ECO:0000256" key="1">
    <source>
        <dbReference type="SAM" id="MobiDB-lite"/>
    </source>
</evidence>
<dbReference type="Proteomes" id="UP000708208">
    <property type="component" value="Unassembled WGS sequence"/>
</dbReference>
<evidence type="ECO:0000313" key="3">
    <source>
        <dbReference type="Proteomes" id="UP000708208"/>
    </source>
</evidence>
<comment type="caution">
    <text evidence="2">The sequence shown here is derived from an EMBL/GenBank/DDBJ whole genome shotgun (WGS) entry which is preliminary data.</text>
</comment>
<name>A0A8J2KB70_9HEXA</name>
<organism evidence="2 3">
    <name type="scientific">Allacma fusca</name>
    <dbReference type="NCBI Taxonomy" id="39272"/>
    <lineage>
        <taxon>Eukaryota</taxon>
        <taxon>Metazoa</taxon>
        <taxon>Ecdysozoa</taxon>
        <taxon>Arthropoda</taxon>
        <taxon>Hexapoda</taxon>
        <taxon>Collembola</taxon>
        <taxon>Symphypleona</taxon>
        <taxon>Sminthuridae</taxon>
        <taxon>Allacma</taxon>
    </lineage>
</organism>
<protein>
    <submittedName>
        <fullName evidence="2">Uncharacterized protein</fullName>
    </submittedName>
</protein>
<dbReference type="EMBL" id="CAJVCH010241719">
    <property type="protein sequence ID" value="CAG7733018.1"/>
    <property type="molecule type" value="Genomic_DNA"/>
</dbReference>
<evidence type="ECO:0000313" key="2">
    <source>
        <dbReference type="EMBL" id="CAG7733018.1"/>
    </source>
</evidence>
<accession>A0A8J2KB70</accession>
<sequence length="21" mass="2443">NISHRMPTSNDCEESCQSKYL</sequence>
<proteinExistence type="predicted"/>